<accession>A0ABD1F5S7</accession>
<evidence type="ECO:0000313" key="1">
    <source>
        <dbReference type="EMBL" id="KAL1512942.1"/>
    </source>
</evidence>
<evidence type="ECO:0000313" key="2">
    <source>
        <dbReference type="Proteomes" id="UP001566132"/>
    </source>
</evidence>
<organism evidence="1 2">
    <name type="scientific">Hypothenemus hampei</name>
    <name type="common">Coffee berry borer</name>
    <dbReference type="NCBI Taxonomy" id="57062"/>
    <lineage>
        <taxon>Eukaryota</taxon>
        <taxon>Metazoa</taxon>
        <taxon>Ecdysozoa</taxon>
        <taxon>Arthropoda</taxon>
        <taxon>Hexapoda</taxon>
        <taxon>Insecta</taxon>
        <taxon>Pterygota</taxon>
        <taxon>Neoptera</taxon>
        <taxon>Endopterygota</taxon>
        <taxon>Coleoptera</taxon>
        <taxon>Polyphaga</taxon>
        <taxon>Cucujiformia</taxon>
        <taxon>Curculionidae</taxon>
        <taxon>Scolytinae</taxon>
        <taxon>Hypothenemus</taxon>
    </lineage>
</organism>
<reference evidence="1 2" key="1">
    <citation type="submission" date="2024-05" db="EMBL/GenBank/DDBJ databases">
        <title>Genetic variation in Jamaican populations of the coffee berry borer (Hypothenemus hampei).</title>
        <authorList>
            <person name="Errbii M."/>
            <person name="Myrie A."/>
        </authorList>
    </citation>
    <scope>NUCLEOTIDE SEQUENCE [LARGE SCALE GENOMIC DNA]</scope>
    <source>
        <strain evidence="1">JA-Hopewell-2020-01-JO</strain>
        <tissue evidence="1">Whole body</tissue>
    </source>
</reference>
<sequence>MVSPTECITRDRVCLLGSIQQRFLDQASNDAFQAGYIRVPDSRTAGSPWFFLNPTCSLNFDRNRFGVALLFFSQTFSK</sequence>
<name>A0ABD1F5S7_HYPHA</name>
<gene>
    <name evidence="1" type="ORF">ABEB36_002441</name>
</gene>
<dbReference type="EMBL" id="JBDJPC010000002">
    <property type="protein sequence ID" value="KAL1512942.1"/>
    <property type="molecule type" value="Genomic_DNA"/>
</dbReference>
<keyword evidence="2" id="KW-1185">Reference proteome</keyword>
<dbReference type="Proteomes" id="UP001566132">
    <property type="component" value="Unassembled WGS sequence"/>
</dbReference>
<comment type="caution">
    <text evidence="1">The sequence shown here is derived from an EMBL/GenBank/DDBJ whole genome shotgun (WGS) entry which is preliminary data.</text>
</comment>
<protein>
    <submittedName>
        <fullName evidence="1">Uncharacterized protein</fullName>
    </submittedName>
</protein>
<dbReference type="AlphaFoldDB" id="A0ABD1F5S7"/>
<proteinExistence type="predicted"/>